<evidence type="ECO:0000313" key="3">
    <source>
        <dbReference type="Proteomes" id="UP000054937"/>
    </source>
</evidence>
<evidence type="ECO:0000256" key="1">
    <source>
        <dbReference type="SAM" id="MobiDB-lite"/>
    </source>
</evidence>
<keyword evidence="3" id="KW-1185">Reference proteome</keyword>
<dbReference type="Proteomes" id="UP000054937">
    <property type="component" value="Unassembled WGS sequence"/>
</dbReference>
<proteinExistence type="predicted"/>
<dbReference type="EMBL" id="LDAU01000122">
    <property type="protein sequence ID" value="KRX04065.1"/>
    <property type="molecule type" value="Genomic_DNA"/>
</dbReference>
<feature type="compositionally biased region" description="Basic residues" evidence="1">
    <location>
        <begin position="16"/>
        <end position="28"/>
    </location>
</feature>
<feature type="region of interest" description="Disordered" evidence="1">
    <location>
        <begin position="206"/>
        <end position="229"/>
    </location>
</feature>
<accession>A0A0V0QPL0</accession>
<comment type="caution">
    <text evidence="2">The sequence shown here is derived from an EMBL/GenBank/DDBJ whole genome shotgun (WGS) entry which is preliminary data.</text>
</comment>
<feature type="region of interest" description="Disordered" evidence="1">
    <location>
        <begin position="1"/>
        <end position="31"/>
    </location>
</feature>
<organism evidence="2 3">
    <name type="scientific">Pseudocohnilembus persalinus</name>
    <name type="common">Ciliate</name>
    <dbReference type="NCBI Taxonomy" id="266149"/>
    <lineage>
        <taxon>Eukaryota</taxon>
        <taxon>Sar</taxon>
        <taxon>Alveolata</taxon>
        <taxon>Ciliophora</taxon>
        <taxon>Intramacronucleata</taxon>
        <taxon>Oligohymenophorea</taxon>
        <taxon>Scuticociliatia</taxon>
        <taxon>Philasterida</taxon>
        <taxon>Pseudocohnilembidae</taxon>
        <taxon>Pseudocohnilembus</taxon>
    </lineage>
</organism>
<evidence type="ECO:0000313" key="2">
    <source>
        <dbReference type="EMBL" id="KRX04065.1"/>
    </source>
</evidence>
<reference evidence="2 3" key="1">
    <citation type="journal article" date="2015" name="Sci. Rep.">
        <title>Genome of the facultative scuticociliatosis pathogen Pseudocohnilembus persalinus provides insight into its virulence through horizontal gene transfer.</title>
        <authorList>
            <person name="Xiong J."/>
            <person name="Wang G."/>
            <person name="Cheng J."/>
            <person name="Tian M."/>
            <person name="Pan X."/>
            <person name="Warren A."/>
            <person name="Jiang C."/>
            <person name="Yuan D."/>
            <person name="Miao W."/>
        </authorList>
    </citation>
    <scope>NUCLEOTIDE SEQUENCE [LARGE SCALE GENOMIC DNA]</scope>
    <source>
        <strain evidence="2">36N120E</strain>
    </source>
</reference>
<sequence>MKNQKVQNINNLNKDKIKKPKKKYHNKNNNRQINRTNQKNLIQNFLQEGLRIGQIFQQTEDEYKRFLKEGQKLPEFDRNQFAYWKGYLMSTQNLQNIFEFEGKILEYQQYIQQLRQWEEQELLQIYQQNSVQQKNNQLNPHQNHIYLDQQMGHQFNRIQTHSQQSNLSTVMEVSTKQEESCAIDLIKSMEQKQCDFNIEKYAKHQSAIEEDEHENDHSDDNMQENVGDEKSNQILQSTNISEQYYQNQEKLNNEIKQKQFKHHYHHDQKGLVLPQSQQIQLHPNQKQLQNQTSPIKSGLQKQNNKIQNKSVNSPNDQDLVQFYYNNQEQQQSKNSAGKKLSGKELDDKLRQIQVFLNDIWEAHHIPHNHRELYVKCNKNLQREILIDNIEKEIDLLKQRRAPIQNCIRAIKARESCLNQLKQKIQQLPNLKNSQDIQELKSIIEKISEFIVHLRILSLNVVESILRWRQNLSQSLHHAIQYQKRLNRDFKSSSIQISYMPFIYNNENYLTKMTEDTLNLCNTDLKDFVCFSKTYDPFFLAAQKAKMGGQSLTILHEIKPAIIQRIRASELILVEEQLYTKIEEASNIYSLSLFDLFEDDIQKVLPGYFNKLEKLNKVNFDSTQSEFEKVHEQIKTQQEISILQYKSERTQETEGLAIIHLDKTQYSLRRIDILHISVLKPKHFLTMLEKTLQFIWENDHCSEIRTALVHFQQTETDKLAADKELTQHLKSFGFKWKSLLNDKNTGKRTTVFAIKRDAEKLKQINEKYSLSGKQDEPIQLKTCYLLSEQKTNKKLENPQYTVFDNSPALVSCLKVLLGEENEEKKEILKKIPNQYIQHLMQMLDNFYKFVDSETLGTSTSDIIKNPVYIIQTDDINVNAFVINLEQNEMDQITTGHFHEFIQQIIKDCQNKKQFDKELWIPAFRKKIQFNNVPQMLDTDIYQTCASQIDFGLDYSPPIQGGLKIKQINEGSVFIRAPFLFGLIHGETAEALDFPIFTTLVSREDY</sequence>
<dbReference type="AlphaFoldDB" id="A0A0V0QPL0"/>
<name>A0A0V0QPL0_PSEPJ</name>
<dbReference type="InParanoid" id="A0A0V0QPL0"/>
<gene>
    <name evidence="2" type="ORF">PPERSA_12512</name>
</gene>
<feature type="region of interest" description="Disordered" evidence="1">
    <location>
        <begin position="284"/>
        <end position="316"/>
    </location>
</feature>
<protein>
    <submittedName>
        <fullName evidence="2">Uncharacterized protein</fullName>
    </submittedName>
</protein>
<dbReference type="OrthoDB" id="313583at2759"/>